<dbReference type="GO" id="GO:0031032">
    <property type="term" value="P:actomyosin structure organization"/>
    <property type="evidence" value="ECO:0007669"/>
    <property type="project" value="TreeGrafter"/>
</dbReference>
<feature type="region of interest" description="Disordered" evidence="1">
    <location>
        <begin position="1"/>
        <end position="143"/>
    </location>
</feature>
<organism evidence="3 4">
    <name type="scientific">Sciurus carolinensis</name>
    <name type="common">Eastern gray squirrel</name>
    <dbReference type="NCBI Taxonomy" id="30640"/>
    <lineage>
        <taxon>Eukaryota</taxon>
        <taxon>Metazoa</taxon>
        <taxon>Chordata</taxon>
        <taxon>Craniata</taxon>
        <taxon>Vertebrata</taxon>
        <taxon>Euteleostomi</taxon>
        <taxon>Mammalia</taxon>
        <taxon>Eutheria</taxon>
        <taxon>Euarchontoglires</taxon>
        <taxon>Glires</taxon>
        <taxon>Rodentia</taxon>
        <taxon>Sciuromorpha</taxon>
        <taxon>Sciuridae</taxon>
        <taxon>Sciurinae</taxon>
        <taxon>Sciurini</taxon>
        <taxon>Sciurus</taxon>
    </lineage>
</organism>
<dbReference type="Proteomes" id="UP001166674">
    <property type="component" value="Unassembled WGS sequence"/>
</dbReference>
<feature type="compositionally biased region" description="Basic and acidic residues" evidence="1">
    <location>
        <begin position="12"/>
        <end position="52"/>
    </location>
</feature>
<evidence type="ECO:0000259" key="2">
    <source>
        <dbReference type="Pfam" id="PF05902"/>
    </source>
</evidence>
<dbReference type="PANTHER" id="PTHR23280">
    <property type="entry name" value="4.1 G PROTEIN"/>
    <property type="match status" value="1"/>
</dbReference>
<dbReference type="EMBL" id="JAATJV010196679">
    <property type="protein sequence ID" value="MBZ3873003.1"/>
    <property type="molecule type" value="Genomic_DNA"/>
</dbReference>
<evidence type="ECO:0000313" key="4">
    <source>
        <dbReference type="Proteomes" id="UP001166674"/>
    </source>
</evidence>
<sequence length="356" mass="39218">MKEKYLMAATRTVEDKAQEADKSSHETLNVVEEKKQAEVGKDEKVITEEMNGKELSPGSGPGEIRKVEPVTQKDSTSLSSESSSSSESEEEDVGEYRPHHRVTEGTLREEQEEYEEEAEEEPSRAAQVVEREEAVPEANPGRQAGASVITVETVAQENVVAQKLSAEKSVNEGPVKQDLREETEEEQHKVNGEVSHVDIDVLPQIICCSEPPVVKTEMVTISDASQRTEISTKEVPIVQTETKTITYESPQIDGGAGGDSGTLLTAQTITSESVSTTTTTHITKTVKGGISETRIEKRIVITGDADIDHDQVKTLGSSSERDFMYLLRFMSVIFLHPWVNIFSQNLLDEVQLLSMV</sequence>
<evidence type="ECO:0000256" key="1">
    <source>
        <dbReference type="SAM" id="MobiDB-lite"/>
    </source>
</evidence>
<dbReference type="GO" id="GO:0005198">
    <property type="term" value="F:structural molecule activity"/>
    <property type="evidence" value="ECO:0007669"/>
    <property type="project" value="InterPro"/>
</dbReference>
<dbReference type="GO" id="GO:0005886">
    <property type="term" value="C:plasma membrane"/>
    <property type="evidence" value="ECO:0007669"/>
    <property type="project" value="TreeGrafter"/>
</dbReference>
<dbReference type="AlphaFoldDB" id="A0AA41MJB6"/>
<dbReference type="GO" id="GO:0005856">
    <property type="term" value="C:cytoskeleton"/>
    <property type="evidence" value="ECO:0007669"/>
    <property type="project" value="InterPro"/>
</dbReference>
<protein>
    <submittedName>
        <fullName evidence="3">Band 4.1-like protein 2</fullName>
    </submittedName>
</protein>
<evidence type="ECO:0000313" key="3">
    <source>
        <dbReference type="EMBL" id="MBZ3873003.1"/>
    </source>
</evidence>
<feature type="compositionally biased region" description="Low complexity" evidence="1">
    <location>
        <begin position="75"/>
        <end position="86"/>
    </location>
</feature>
<feature type="compositionally biased region" description="Basic and acidic residues" evidence="1">
    <location>
        <begin position="94"/>
        <end position="109"/>
    </location>
</feature>
<gene>
    <name evidence="3" type="ORF">SUZIE_120765</name>
</gene>
<reference evidence="3" key="1">
    <citation type="submission" date="2020-03" db="EMBL/GenBank/DDBJ databases">
        <title>Studies in the Genomics of Life Span.</title>
        <authorList>
            <person name="Glass D."/>
        </authorList>
    </citation>
    <scope>NUCLEOTIDE SEQUENCE</scope>
    <source>
        <strain evidence="3">SUZIE</strain>
        <tissue evidence="3">Muscle</tissue>
    </source>
</reference>
<name>A0AA41MJB6_SCICA</name>
<dbReference type="InterPro" id="IPR008379">
    <property type="entry name" value="Band_4.1_C"/>
</dbReference>
<proteinExistence type="predicted"/>
<feature type="domain" description="Band 4.1 C-terminal" evidence="2">
    <location>
        <begin position="233"/>
        <end position="312"/>
    </location>
</feature>
<accession>A0AA41MJB6</accession>
<keyword evidence="4" id="KW-1185">Reference proteome</keyword>
<dbReference type="PANTHER" id="PTHR23280:SF17">
    <property type="entry name" value="BAND 4.1-LIKE PROTEIN 2"/>
    <property type="match status" value="1"/>
</dbReference>
<comment type="caution">
    <text evidence="3">The sequence shown here is derived from an EMBL/GenBank/DDBJ whole genome shotgun (WGS) entry which is preliminary data.</text>
</comment>
<dbReference type="Pfam" id="PF05902">
    <property type="entry name" value="4_1_CTD"/>
    <property type="match status" value="1"/>
</dbReference>
<feature type="compositionally biased region" description="Acidic residues" evidence="1">
    <location>
        <begin position="110"/>
        <end position="120"/>
    </location>
</feature>
<dbReference type="GO" id="GO:0003779">
    <property type="term" value="F:actin binding"/>
    <property type="evidence" value="ECO:0007669"/>
    <property type="project" value="InterPro"/>
</dbReference>